<evidence type="ECO:0000256" key="2">
    <source>
        <dbReference type="ARBA" id="ARBA00009477"/>
    </source>
</evidence>
<evidence type="ECO:0000256" key="5">
    <source>
        <dbReference type="SAM" id="SignalP"/>
    </source>
</evidence>
<reference evidence="9 10" key="1">
    <citation type="submission" date="2018-11" db="EMBL/GenBank/DDBJ databases">
        <title>Chitinophaga lutea sp.nov., isolate from arsenic contaminated soil.</title>
        <authorList>
            <person name="Zong Y."/>
        </authorList>
    </citation>
    <scope>NUCLEOTIDE SEQUENCE [LARGE SCALE GENOMIC DNA]</scope>
    <source>
        <strain evidence="9 10">ZY74</strain>
    </source>
</reference>
<dbReference type="Pfam" id="PF25967">
    <property type="entry name" value="RND-MFP_C"/>
    <property type="match status" value="1"/>
</dbReference>
<evidence type="ECO:0000259" key="6">
    <source>
        <dbReference type="Pfam" id="PF25917"/>
    </source>
</evidence>
<accession>A0A3N4PYL3</accession>
<feature type="domain" description="Multidrug resistance protein MdtA-like C-terminal permuted SH3" evidence="8">
    <location>
        <begin position="296"/>
        <end position="359"/>
    </location>
</feature>
<dbReference type="AlphaFoldDB" id="A0A3N4PYL3"/>
<name>A0A3N4PYL3_9BACT</name>
<comment type="caution">
    <text evidence="9">The sequence shown here is derived from an EMBL/GenBank/DDBJ whole genome shotgun (WGS) entry which is preliminary data.</text>
</comment>
<dbReference type="GO" id="GO:0015562">
    <property type="term" value="F:efflux transmembrane transporter activity"/>
    <property type="evidence" value="ECO:0007669"/>
    <property type="project" value="TreeGrafter"/>
</dbReference>
<comment type="similarity">
    <text evidence="2">Belongs to the membrane fusion protein (MFP) (TC 8.A.1) family.</text>
</comment>
<dbReference type="InterPro" id="IPR058627">
    <property type="entry name" value="MdtA-like_C"/>
</dbReference>
<dbReference type="Pfam" id="PF25917">
    <property type="entry name" value="BSH_RND"/>
    <property type="match status" value="1"/>
</dbReference>
<feature type="coiled-coil region" evidence="4">
    <location>
        <begin position="29"/>
        <end position="56"/>
    </location>
</feature>
<dbReference type="EMBL" id="RPDH01000001">
    <property type="protein sequence ID" value="RPE13048.1"/>
    <property type="molecule type" value="Genomic_DNA"/>
</dbReference>
<keyword evidence="5" id="KW-0732">Signal</keyword>
<keyword evidence="10" id="KW-1185">Reference proteome</keyword>
<dbReference type="InterPro" id="IPR058792">
    <property type="entry name" value="Beta-barrel_RND_2"/>
</dbReference>
<dbReference type="InterPro" id="IPR006143">
    <property type="entry name" value="RND_pump_MFP"/>
</dbReference>
<dbReference type="Gene3D" id="2.40.30.170">
    <property type="match status" value="1"/>
</dbReference>
<dbReference type="Gene3D" id="2.40.420.20">
    <property type="match status" value="1"/>
</dbReference>
<organism evidence="9 10">
    <name type="scientific">Chitinophaga lutea</name>
    <dbReference type="NCBI Taxonomy" id="2488634"/>
    <lineage>
        <taxon>Bacteria</taxon>
        <taxon>Pseudomonadati</taxon>
        <taxon>Bacteroidota</taxon>
        <taxon>Chitinophagia</taxon>
        <taxon>Chitinophagales</taxon>
        <taxon>Chitinophagaceae</taxon>
        <taxon>Chitinophaga</taxon>
    </lineage>
</organism>
<keyword evidence="3" id="KW-0813">Transport</keyword>
<feature type="domain" description="Multidrug resistance protein MdtA-like barrel-sandwich hybrid" evidence="6">
    <location>
        <begin position="87"/>
        <end position="213"/>
    </location>
</feature>
<proteinExistence type="inferred from homology"/>
<evidence type="ECO:0000256" key="4">
    <source>
        <dbReference type="SAM" id="Coils"/>
    </source>
</evidence>
<protein>
    <submittedName>
        <fullName evidence="9">Efflux RND transporter periplasmic adaptor subunit</fullName>
    </submittedName>
</protein>
<dbReference type="OrthoDB" id="9806939at2"/>
<feature type="signal peptide" evidence="5">
    <location>
        <begin position="1"/>
        <end position="19"/>
    </location>
</feature>
<sequence>MTRKYFVLPLLTIVLAACGGGEGKPEEQIQKKKQEIAKLQQEVKELEKKTKGTDTVQKMKTVSIASITDTVFEHYIDIQGTVDARENVDVSPQVPGVIRSISVREGQAVSRGQVLAQLDDVVIRAGIAELQTQIDLARTLFNKQANLWNQKIGSEVQYLNAKSQVEGLERKMATMKEQLAQARIVSPINGTVDAVIAKLGDAASPGVAAFRVVNSSNLRVLANVAESFAGKVKTGDEVIITFPDINKQMRTKIGFAAKVIDPVSRTIKVEVPLKGSGDVRPNMTAQMRIVDYKASNAIVVPVKVVQYSLGKPYVITVKGEGNKLQAVRRDVELGRTYNDLAEIKSGLTAGDRIITAGFQGVNDNDPVKL</sequence>
<dbReference type="Gene3D" id="2.40.50.100">
    <property type="match status" value="1"/>
</dbReference>
<dbReference type="Pfam" id="PF25954">
    <property type="entry name" value="Beta-barrel_RND_2"/>
    <property type="match status" value="1"/>
</dbReference>
<gene>
    <name evidence="9" type="ORF">EGT74_05790</name>
</gene>
<evidence type="ECO:0000313" key="9">
    <source>
        <dbReference type="EMBL" id="RPE13048.1"/>
    </source>
</evidence>
<feature type="domain" description="CusB-like beta-barrel" evidence="7">
    <location>
        <begin position="221"/>
        <end position="290"/>
    </location>
</feature>
<dbReference type="InterPro" id="IPR058625">
    <property type="entry name" value="MdtA-like_BSH"/>
</dbReference>
<feature type="chain" id="PRO_5017960910" evidence="5">
    <location>
        <begin position="20"/>
        <end position="369"/>
    </location>
</feature>
<dbReference type="Proteomes" id="UP000278351">
    <property type="component" value="Unassembled WGS sequence"/>
</dbReference>
<dbReference type="PROSITE" id="PS51257">
    <property type="entry name" value="PROKAR_LIPOPROTEIN"/>
    <property type="match status" value="1"/>
</dbReference>
<dbReference type="NCBIfam" id="TIGR01730">
    <property type="entry name" value="RND_mfp"/>
    <property type="match status" value="1"/>
</dbReference>
<evidence type="ECO:0000256" key="1">
    <source>
        <dbReference type="ARBA" id="ARBA00004196"/>
    </source>
</evidence>
<dbReference type="PANTHER" id="PTHR30469:SF15">
    <property type="entry name" value="HLYD FAMILY OF SECRETION PROTEINS"/>
    <property type="match status" value="1"/>
</dbReference>
<dbReference type="PANTHER" id="PTHR30469">
    <property type="entry name" value="MULTIDRUG RESISTANCE PROTEIN MDTA"/>
    <property type="match status" value="1"/>
</dbReference>
<keyword evidence="4" id="KW-0175">Coiled coil</keyword>
<dbReference type="SUPFAM" id="SSF111369">
    <property type="entry name" value="HlyD-like secretion proteins"/>
    <property type="match status" value="1"/>
</dbReference>
<feature type="coiled-coil region" evidence="4">
    <location>
        <begin position="158"/>
        <end position="185"/>
    </location>
</feature>
<evidence type="ECO:0000259" key="7">
    <source>
        <dbReference type="Pfam" id="PF25954"/>
    </source>
</evidence>
<dbReference type="Gene3D" id="1.10.287.470">
    <property type="entry name" value="Helix hairpin bin"/>
    <property type="match status" value="1"/>
</dbReference>
<comment type="subcellular location">
    <subcellularLocation>
        <location evidence="1">Cell envelope</location>
    </subcellularLocation>
</comment>
<dbReference type="GO" id="GO:1990281">
    <property type="term" value="C:efflux pump complex"/>
    <property type="evidence" value="ECO:0007669"/>
    <property type="project" value="TreeGrafter"/>
</dbReference>
<evidence type="ECO:0000313" key="10">
    <source>
        <dbReference type="Proteomes" id="UP000278351"/>
    </source>
</evidence>
<dbReference type="RefSeq" id="WP_123845563.1">
    <property type="nucleotide sequence ID" value="NZ_RPDH01000001.1"/>
</dbReference>
<evidence type="ECO:0000256" key="3">
    <source>
        <dbReference type="ARBA" id="ARBA00022448"/>
    </source>
</evidence>
<evidence type="ECO:0000259" key="8">
    <source>
        <dbReference type="Pfam" id="PF25967"/>
    </source>
</evidence>